<dbReference type="EMBL" id="FOLE01000006">
    <property type="protein sequence ID" value="SFC55408.1"/>
    <property type="molecule type" value="Genomic_DNA"/>
</dbReference>
<feature type="domain" description="MIP18 family-like" evidence="1">
    <location>
        <begin position="7"/>
        <end position="70"/>
    </location>
</feature>
<dbReference type="Pfam" id="PF01883">
    <property type="entry name" value="FeS_assembly_P"/>
    <property type="match status" value="1"/>
</dbReference>
<gene>
    <name evidence="3" type="ORF">SAMN05421780_106234</name>
</gene>
<name>A0A1I1K9N9_9BACT</name>
<dbReference type="InterPro" id="IPR002744">
    <property type="entry name" value="MIP18-like"/>
</dbReference>
<dbReference type="InterPro" id="IPR056572">
    <property type="entry name" value="Zn_ribbon_PaaD"/>
</dbReference>
<keyword evidence="4" id="KW-1185">Reference proteome</keyword>
<dbReference type="OrthoDB" id="3684942at2"/>
<dbReference type="InterPro" id="IPR011883">
    <property type="entry name" value="PaaD-like"/>
</dbReference>
<reference evidence="3 4" key="1">
    <citation type="submission" date="2016-10" db="EMBL/GenBank/DDBJ databases">
        <authorList>
            <person name="de Groot N.N."/>
        </authorList>
    </citation>
    <scope>NUCLEOTIDE SEQUENCE [LARGE SCALE GENOMIC DNA]</scope>
    <source>
        <strain evidence="3 4">DSM 6793</strain>
    </source>
</reference>
<evidence type="ECO:0000259" key="2">
    <source>
        <dbReference type="Pfam" id="PF23451"/>
    </source>
</evidence>
<dbReference type="InterPro" id="IPR052339">
    <property type="entry name" value="Fe-S_Maturation_MIP18"/>
</dbReference>
<dbReference type="PANTHER" id="PTHR42831">
    <property type="entry name" value="FE-S PROTEIN MATURATION AUXILIARY FACTOR YITW"/>
    <property type="match status" value="1"/>
</dbReference>
<dbReference type="RefSeq" id="WP_091512794.1">
    <property type="nucleotide sequence ID" value="NZ_FOLE01000006.1"/>
</dbReference>
<evidence type="ECO:0000259" key="1">
    <source>
        <dbReference type="Pfam" id="PF01883"/>
    </source>
</evidence>
<dbReference type="Proteomes" id="UP000199514">
    <property type="component" value="Unassembled WGS sequence"/>
</dbReference>
<dbReference type="AlphaFoldDB" id="A0A1I1K9N9"/>
<evidence type="ECO:0000313" key="3">
    <source>
        <dbReference type="EMBL" id="SFC55408.1"/>
    </source>
</evidence>
<dbReference type="PANTHER" id="PTHR42831:SF3">
    <property type="entry name" value="1,2-PHENYLACETYL-COA EPOXIDASE, SUBUNIT D-RELATED"/>
    <property type="match status" value="1"/>
</dbReference>
<proteinExistence type="predicted"/>
<protein>
    <submittedName>
        <fullName evidence="3">Ring-1,2-phenylacetyl-CoA epoxidase subunit PaaD</fullName>
    </submittedName>
</protein>
<sequence length="162" mass="18198">MKTITEAVIWQWLEVVKDPEIPTLSLVDMGVITSVTLENTGTVRVEMTPTFTGCPAIEVMRKEVEQTLKAHGVEQMQVRVSFDTIWTSDRLTEKGRADLLKFGLAPPPVHEQIFDIDILSHVPCPNCGSTDTVLRSPFGPTLCRSLHYCHSCRQGFEQFKPL</sequence>
<dbReference type="Pfam" id="PF23451">
    <property type="entry name" value="Zn_ribbon_PaaD"/>
    <property type="match status" value="1"/>
</dbReference>
<organism evidence="3 4">
    <name type="scientific">Flexibacter flexilis DSM 6793</name>
    <dbReference type="NCBI Taxonomy" id="927664"/>
    <lineage>
        <taxon>Bacteria</taxon>
        <taxon>Pseudomonadati</taxon>
        <taxon>Bacteroidota</taxon>
        <taxon>Cytophagia</taxon>
        <taxon>Cytophagales</taxon>
        <taxon>Flexibacteraceae</taxon>
        <taxon>Flexibacter</taxon>
    </lineage>
</organism>
<dbReference type="Gene3D" id="3.30.300.130">
    <property type="entry name" value="Fe-S cluster assembly (FSCA)"/>
    <property type="match status" value="1"/>
</dbReference>
<evidence type="ECO:0000313" key="4">
    <source>
        <dbReference type="Proteomes" id="UP000199514"/>
    </source>
</evidence>
<feature type="domain" description="PaaD zinc beta ribbon" evidence="2">
    <location>
        <begin position="121"/>
        <end position="160"/>
    </location>
</feature>
<dbReference type="STRING" id="927664.SAMN05421780_106234"/>
<accession>A0A1I1K9N9</accession>
<dbReference type="NCBIfam" id="TIGR02159">
    <property type="entry name" value="PA_CoA_Oxy4"/>
    <property type="match status" value="1"/>
</dbReference>
<dbReference type="SUPFAM" id="SSF117916">
    <property type="entry name" value="Fe-S cluster assembly (FSCA) domain-like"/>
    <property type="match status" value="1"/>
</dbReference>
<dbReference type="InterPro" id="IPR034904">
    <property type="entry name" value="FSCA_dom_sf"/>
</dbReference>